<dbReference type="Gene3D" id="1.10.150.900">
    <property type="match status" value="1"/>
</dbReference>
<proteinExistence type="inferred from homology"/>
<comment type="cofactor">
    <cofactor evidence="1">
        <name>Zn(2+)</name>
        <dbReference type="ChEBI" id="CHEBI:29105"/>
    </cofactor>
</comment>
<keyword evidence="4" id="KW-0378">Hydrolase</keyword>
<dbReference type="NCBIfam" id="NF005913">
    <property type="entry name" value="PRK07906.1"/>
    <property type="match status" value="1"/>
</dbReference>
<dbReference type="AlphaFoldDB" id="A0A934IBX3"/>
<reference evidence="7" key="1">
    <citation type="submission" date="2020-12" db="EMBL/GenBank/DDBJ databases">
        <title>Sanguibacter suaedae sp. nov., isolated from Suaeda aralocaspica.</title>
        <authorList>
            <person name="Ma Q."/>
        </authorList>
    </citation>
    <scope>NUCLEOTIDE SEQUENCE</scope>
    <source>
        <strain evidence="7">YZGR15</strain>
    </source>
</reference>
<name>A0A934IBX3_9MICO</name>
<evidence type="ECO:0000256" key="2">
    <source>
        <dbReference type="ARBA" id="ARBA00006247"/>
    </source>
</evidence>
<feature type="domain" description="Peptidase M20 dimerisation" evidence="6">
    <location>
        <begin position="205"/>
        <end position="332"/>
    </location>
</feature>
<dbReference type="InterPro" id="IPR002933">
    <property type="entry name" value="Peptidase_M20"/>
</dbReference>
<evidence type="ECO:0000259" key="6">
    <source>
        <dbReference type="Pfam" id="PF07687"/>
    </source>
</evidence>
<dbReference type="Pfam" id="PF07687">
    <property type="entry name" value="M20_dimer"/>
    <property type="match status" value="1"/>
</dbReference>
<dbReference type="GO" id="GO:0046872">
    <property type="term" value="F:metal ion binding"/>
    <property type="evidence" value="ECO:0007669"/>
    <property type="project" value="UniProtKB-KW"/>
</dbReference>
<dbReference type="FunFam" id="1.10.150.900:FF:000002">
    <property type="entry name" value="M20/M25/M40 family peptidase"/>
    <property type="match status" value="1"/>
</dbReference>
<dbReference type="Pfam" id="PF01546">
    <property type="entry name" value="Peptidase_M20"/>
    <property type="match status" value="1"/>
</dbReference>
<gene>
    <name evidence="7" type="ORF">JAV76_08040</name>
</gene>
<dbReference type="InterPro" id="IPR011650">
    <property type="entry name" value="Peptidase_M20_dimer"/>
</dbReference>
<comment type="caution">
    <text evidence="7">The sequence shown here is derived from an EMBL/GenBank/DDBJ whole genome shotgun (WGS) entry which is preliminary data.</text>
</comment>
<evidence type="ECO:0000256" key="4">
    <source>
        <dbReference type="ARBA" id="ARBA00022801"/>
    </source>
</evidence>
<dbReference type="SUPFAM" id="SSF53187">
    <property type="entry name" value="Zn-dependent exopeptidases"/>
    <property type="match status" value="1"/>
</dbReference>
<dbReference type="EMBL" id="JAEINH010000005">
    <property type="protein sequence ID" value="MBI9114960.1"/>
    <property type="molecule type" value="Genomic_DNA"/>
</dbReference>
<accession>A0A934IBX3</accession>
<evidence type="ECO:0000313" key="7">
    <source>
        <dbReference type="EMBL" id="MBI9114960.1"/>
    </source>
</evidence>
<dbReference type="Gene3D" id="3.40.630.10">
    <property type="entry name" value="Zn peptidases"/>
    <property type="match status" value="1"/>
</dbReference>
<keyword evidence="3" id="KW-0479">Metal-binding</keyword>
<dbReference type="InterPro" id="IPR036264">
    <property type="entry name" value="Bact_exopeptidase_dim_dom"/>
</dbReference>
<dbReference type="Proteomes" id="UP000602087">
    <property type="component" value="Unassembled WGS sequence"/>
</dbReference>
<keyword evidence="5" id="KW-0862">Zinc</keyword>
<dbReference type="PANTHER" id="PTHR43808">
    <property type="entry name" value="ACETYLORNITHINE DEACETYLASE"/>
    <property type="match status" value="1"/>
</dbReference>
<evidence type="ECO:0000256" key="5">
    <source>
        <dbReference type="ARBA" id="ARBA00022833"/>
    </source>
</evidence>
<sequence length="448" mass="47780">MTPGPRSHEPQPATVTAEDEVVRICQDLLRIDTSNYGDGSGPGERAAAEYVMGLLHEVGLEPELMESEPGRSSLVVRIPGEDPARPALVLHGHLDVVPAQAEDWQVDPFGGEEIDGLLWGRGAVDMKDMDAMILAVVRQMVREGRRPARDVIVAFFADEEAGGKFGAGHVVATRPDLFEGATEAVSEVGGFSVEIAGRRAYLLQTAEKGIGWLRLVADGRAGHGSQVAVDNAVTHLAAAVARIGQHEWPYVMTPTVDALMRGVSDLTGLRYDPQDPALVDALIDALGPAARFVGATVRNTSNPTQLSAGYKANVIPGRAEAAVDVRFLAGHTESGMDTLRELAGPHVRIEPIHEDIALEAPFSGHLVDTMVDSVLAEDPGATVLPYALSAGTDNKSLARLGIKGYGFAPLRLPAELDFPGMFHGVDERVPVDALKFGVRVLDRMLRTA</sequence>
<dbReference type="InterPro" id="IPR050072">
    <property type="entry name" value="Peptidase_M20A"/>
</dbReference>
<comment type="similarity">
    <text evidence="2">Belongs to the peptidase M20A family.</text>
</comment>
<dbReference type="PANTHER" id="PTHR43808:SF8">
    <property type="entry name" value="PEPTIDASE M20 DIMERISATION DOMAIN-CONTAINING PROTEIN"/>
    <property type="match status" value="1"/>
</dbReference>
<protein>
    <submittedName>
        <fullName evidence="7">M20/M25/M40 family metallo-hydrolase</fullName>
    </submittedName>
</protein>
<dbReference type="SUPFAM" id="SSF55031">
    <property type="entry name" value="Bacterial exopeptidase dimerisation domain"/>
    <property type="match status" value="1"/>
</dbReference>
<organism evidence="7 8">
    <name type="scientific">Sanguibacter suaedae</name>
    <dbReference type="NCBI Taxonomy" id="2795737"/>
    <lineage>
        <taxon>Bacteria</taxon>
        <taxon>Bacillati</taxon>
        <taxon>Actinomycetota</taxon>
        <taxon>Actinomycetes</taxon>
        <taxon>Micrococcales</taxon>
        <taxon>Sanguibacteraceae</taxon>
        <taxon>Sanguibacter</taxon>
    </lineage>
</organism>
<dbReference type="RefSeq" id="WP_198733522.1">
    <property type="nucleotide sequence ID" value="NZ_JAEINH010000005.1"/>
</dbReference>
<keyword evidence="8" id="KW-1185">Reference proteome</keyword>
<dbReference type="Gene3D" id="3.30.70.360">
    <property type="match status" value="1"/>
</dbReference>
<evidence type="ECO:0000256" key="3">
    <source>
        <dbReference type="ARBA" id="ARBA00022723"/>
    </source>
</evidence>
<dbReference type="GO" id="GO:0016787">
    <property type="term" value="F:hydrolase activity"/>
    <property type="evidence" value="ECO:0007669"/>
    <property type="project" value="UniProtKB-KW"/>
</dbReference>
<evidence type="ECO:0000313" key="8">
    <source>
        <dbReference type="Proteomes" id="UP000602087"/>
    </source>
</evidence>
<evidence type="ECO:0000256" key="1">
    <source>
        <dbReference type="ARBA" id="ARBA00001947"/>
    </source>
</evidence>